<evidence type="ECO:0000259" key="3">
    <source>
        <dbReference type="PROSITE" id="PS50022"/>
    </source>
</evidence>
<evidence type="ECO:0000313" key="5">
    <source>
        <dbReference type="Proteomes" id="UP000275408"/>
    </source>
</evidence>
<dbReference type="Gene3D" id="2.60.120.260">
    <property type="entry name" value="Galactose-binding domain-like"/>
    <property type="match status" value="1"/>
</dbReference>
<dbReference type="CDD" id="cd00057">
    <property type="entry name" value="FA58C"/>
    <property type="match status" value="1"/>
</dbReference>
<sequence length="1342" mass="148939">MNPSKNLLGFLFLAILDLTSGEATKSVRYHSYQLKPHWLTVWLVAGTLTEDEGCAQLRIGDQSFGGTVKYSPMNWFETPAVVKFEAACSGEEALGLESGLITDQQITASSSWDTAHGKQNARLNRQAARGKTSAWSAGSNDLNQWLQIDFERNVKITKLATQGRNDYGNQWVKSYTFAYSADGSNVLQAYKENEVDKVFTDRYQVLGRNVHMDYVQEHLRTKKEVAFGQTQERANRIELEILADTVYVKGDVDLRGTKKLTIFSRKVIFLKDSQLNLRAPNLVQNLNILSPGTDGDDGKHGVHGPTVTVYAKMMAGYVNIITSGGNGKPGQNGANGRKAADSMHKQPDRTNSDCKARETRYGCTSHIAGIPGISGGNGGNGGDGGRSGNGGNAGRQTLHVLKVRGYVELTSCRGLGGQAAINGLGGAGGLGGRGGRGINCRKKERCSGGRVFYSCSHWCESSGQTGEAARGATGRSGSNGQELVAKGSDGQEEMSYLQKFSLGPKQLKKYPLQLIKMMTRYGEELLWANDVKKSNAVFKFVVKLSSGKAGASELRKVAKRRLAFMNKVGYDRFGKNQLFAPIIKWEAFKKQVEVIKDRAETFENAYNAIKESITRHDDVKTIVKALPQAARLQVIKQKNRLVEAKRIAVSEKGAYVLAIGELEASMKSNLLEAKAMLPDVYEKAKFNSDDLFVILEGITGFFSGAMGKDPFAALGSALGVIGHFAGKCDLGELQDNLDKVEKWLKFGKDYAALKDSSELDFDKMDVAAVPEVMQANLEMNKEGLAADLVCLLDERSKPRNSAKFQEQIERYFIAGAARIDLIAKVMDLDNEVGGHKFDISNLEETANEIESLSNSGDSPIAESTQQMFLDGLLTSYQQIETGFARQLYQLYKGFEFRSLWIVQEKLAEFERRAVLAAQGTGNLQGVLELTKALQEIDDIENKGQRCFTKFRHTITTHKWTFDSAKENVMFDELHKGATRFSLKISDSCDLCYNVRLLKMYVELEGDESQSGDYPSRVYLKLRHLSGSYFRDGNGNVREFRQPLGSWRTLEFDRFAITNTEGCNKEKAKGNKDSLFCMGKDDNRFQPMCCHYLSGSPCDDILLGAEECRSPFGTYEMTIPIDSKTPCKASGSRITDGNCKDFDMYVELEGDESQSGDYPSSVYLKLRHLSGSYFRDGNGNVREFRQPLGSWRTLEFDRFAITNTKGCNKEKAKGNKDSLFCMGKDDNRFQPMCCHYLSGSPCDDTLLGAEECRSPFGTYEMTMPIDSKTPCKASGSRITHENCKEFDRSVFTKMNVWIQYLYWTGEYPTGPDDLRCSKFQDPDSEAEHVPITFNHEASGDIES</sequence>
<organism evidence="4 5">
    <name type="scientific">Pocillopora damicornis</name>
    <name type="common">Cauliflower coral</name>
    <name type="synonym">Millepora damicornis</name>
    <dbReference type="NCBI Taxonomy" id="46731"/>
    <lineage>
        <taxon>Eukaryota</taxon>
        <taxon>Metazoa</taxon>
        <taxon>Cnidaria</taxon>
        <taxon>Anthozoa</taxon>
        <taxon>Hexacorallia</taxon>
        <taxon>Scleractinia</taxon>
        <taxon>Astrocoeniina</taxon>
        <taxon>Pocilloporidae</taxon>
        <taxon>Pocillopora</taxon>
    </lineage>
</organism>
<keyword evidence="5" id="KW-1185">Reference proteome</keyword>
<feature type="compositionally biased region" description="Basic and acidic residues" evidence="1">
    <location>
        <begin position="338"/>
        <end position="356"/>
    </location>
</feature>
<dbReference type="SMART" id="SM00231">
    <property type="entry name" value="FA58C"/>
    <property type="match status" value="1"/>
</dbReference>
<keyword evidence="2" id="KW-0732">Signal</keyword>
<name>A0A3M6UC50_POCDA</name>
<evidence type="ECO:0000256" key="1">
    <source>
        <dbReference type="SAM" id="MobiDB-lite"/>
    </source>
</evidence>
<dbReference type="Pfam" id="PF00754">
    <property type="entry name" value="F5_F8_type_C"/>
    <property type="match status" value="1"/>
</dbReference>
<feature type="domain" description="F5/8 type C" evidence="3">
    <location>
        <begin position="88"/>
        <end position="244"/>
    </location>
</feature>
<dbReference type="Proteomes" id="UP000275408">
    <property type="component" value="Unassembled WGS sequence"/>
</dbReference>
<dbReference type="PROSITE" id="PS50022">
    <property type="entry name" value="FA58C_3"/>
    <property type="match status" value="1"/>
</dbReference>
<reference evidence="4 5" key="1">
    <citation type="journal article" date="2018" name="Sci. Rep.">
        <title>Comparative analysis of the Pocillopora damicornis genome highlights role of immune system in coral evolution.</title>
        <authorList>
            <person name="Cunning R."/>
            <person name="Bay R.A."/>
            <person name="Gillette P."/>
            <person name="Baker A.C."/>
            <person name="Traylor-Knowles N."/>
        </authorList>
    </citation>
    <scope>NUCLEOTIDE SEQUENCE [LARGE SCALE GENOMIC DNA]</scope>
    <source>
        <strain evidence="4">RSMAS</strain>
        <tissue evidence="4">Whole animal</tissue>
    </source>
</reference>
<dbReference type="InterPro" id="IPR000421">
    <property type="entry name" value="FA58C"/>
</dbReference>
<feature type="region of interest" description="Disordered" evidence="1">
    <location>
        <begin position="374"/>
        <end position="393"/>
    </location>
</feature>
<dbReference type="InterPro" id="IPR008979">
    <property type="entry name" value="Galactose-bd-like_sf"/>
</dbReference>
<dbReference type="SUPFAM" id="SSF49785">
    <property type="entry name" value="Galactose-binding domain-like"/>
    <property type="match status" value="1"/>
</dbReference>
<feature type="region of interest" description="Disordered" evidence="1">
    <location>
        <begin position="324"/>
        <end position="356"/>
    </location>
</feature>
<feature type="chain" id="PRO_5018019220" description="F5/8 type C domain-containing protein" evidence="2">
    <location>
        <begin position="22"/>
        <end position="1342"/>
    </location>
</feature>
<dbReference type="PANTHER" id="PTHR24543">
    <property type="entry name" value="MULTICOPPER OXIDASE-RELATED"/>
    <property type="match status" value="1"/>
</dbReference>
<evidence type="ECO:0000313" key="4">
    <source>
        <dbReference type="EMBL" id="RMX51253.1"/>
    </source>
</evidence>
<evidence type="ECO:0000256" key="2">
    <source>
        <dbReference type="SAM" id="SignalP"/>
    </source>
</evidence>
<protein>
    <recommendedName>
        <fullName evidence="3">F5/8 type C domain-containing protein</fullName>
    </recommendedName>
</protein>
<comment type="caution">
    <text evidence="4">The sequence shown here is derived from an EMBL/GenBank/DDBJ whole genome shotgun (WGS) entry which is preliminary data.</text>
</comment>
<dbReference type="EMBL" id="RCHS01001808">
    <property type="protein sequence ID" value="RMX51253.1"/>
    <property type="molecule type" value="Genomic_DNA"/>
</dbReference>
<feature type="signal peptide" evidence="2">
    <location>
        <begin position="1"/>
        <end position="21"/>
    </location>
</feature>
<gene>
    <name evidence="4" type="ORF">pdam_00022281</name>
</gene>
<proteinExistence type="predicted"/>
<accession>A0A3M6UC50</accession>
<dbReference type="OrthoDB" id="5978531at2759"/>